<dbReference type="EMBL" id="FNOT01000007">
    <property type="protein sequence ID" value="SDY49667.1"/>
    <property type="molecule type" value="Genomic_DNA"/>
</dbReference>
<organism evidence="1 2">
    <name type="scientific">Geodermatophilus africanus</name>
    <dbReference type="NCBI Taxonomy" id="1137993"/>
    <lineage>
        <taxon>Bacteria</taxon>
        <taxon>Bacillati</taxon>
        <taxon>Actinomycetota</taxon>
        <taxon>Actinomycetes</taxon>
        <taxon>Geodermatophilales</taxon>
        <taxon>Geodermatophilaceae</taxon>
        <taxon>Geodermatophilus</taxon>
    </lineage>
</organism>
<gene>
    <name evidence="1" type="ORF">SAMN05660209_03022</name>
</gene>
<keyword evidence="2" id="KW-1185">Reference proteome</keyword>
<reference evidence="2" key="1">
    <citation type="submission" date="2016-10" db="EMBL/GenBank/DDBJ databases">
        <authorList>
            <person name="Varghese N."/>
            <person name="Submissions S."/>
        </authorList>
    </citation>
    <scope>NUCLEOTIDE SEQUENCE [LARGE SCALE GENOMIC DNA]</scope>
    <source>
        <strain evidence="2">DSM 45422</strain>
    </source>
</reference>
<evidence type="ECO:0000313" key="2">
    <source>
        <dbReference type="Proteomes" id="UP000198921"/>
    </source>
</evidence>
<evidence type="ECO:0008006" key="3">
    <source>
        <dbReference type="Google" id="ProtNLM"/>
    </source>
</evidence>
<sequence>MREIWELAEALEHLGLTTRMTRRGHLKVYRDGVQVARFRMLGAR</sequence>
<accession>A0A1H3KBR5</accession>
<evidence type="ECO:0000313" key="1">
    <source>
        <dbReference type="EMBL" id="SDY49667.1"/>
    </source>
</evidence>
<dbReference type="AlphaFoldDB" id="A0A1H3KBR5"/>
<protein>
    <recommendedName>
        <fullName evidence="3">HicA toxin of toxin-antitoxin</fullName>
    </recommendedName>
</protein>
<proteinExistence type="predicted"/>
<name>A0A1H3KBR5_9ACTN</name>
<dbReference type="Proteomes" id="UP000198921">
    <property type="component" value="Unassembled WGS sequence"/>
</dbReference>